<dbReference type="KEGG" id="samy:DB32_000172"/>
<dbReference type="InterPro" id="IPR049278">
    <property type="entry name" value="MS_channel_C"/>
</dbReference>
<evidence type="ECO:0000256" key="8">
    <source>
        <dbReference type="SAM" id="MobiDB-lite"/>
    </source>
</evidence>
<keyword evidence="13" id="KW-1185">Reference proteome</keyword>
<dbReference type="SUPFAM" id="SSF50182">
    <property type="entry name" value="Sm-like ribonucleoproteins"/>
    <property type="match status" value="1"/>
</dbReference>
<dbReference type="Pfam" id="PF21082">
    <property type="entry name" value="MS_channel_3rd"/>
    <property type="match status" value="1"/>
</dbReference>
<feature type="transmembrane region" description="Helical" evidence="9">
    <location>
        <begin position="398"/>
        <end position="415"/>
    </location>
</feature>
<evidence type="ECO:0000256" key="6">
    <source>
        <dbReference type="ARBA" id="ARBA00023136"/>
    </source>
</evidence>
<evidence type="ECO:0000256" key="2">
    <source>
        <dbReference type="ARBA" id="ARBA00008017"/>
    </source>
</evidence>
<evidence type="ECO:0000256" key="4">
    <source>
        <dbReference type="ARBA" id="ARBA00022692"/>
    </source>
</evidence>
<protein>
    <submittedName>
        <fullName evidence="12">Potassium efflux system KefA protein / Small-conductance mechanosensitive channel</fullName>
    </submittedName>
</protein>
<feature type="transmembrane region" description="Helical" evidence="9">
    <location>
        <begin position="655"/>
        <end position="684"/>
    </location>
</feature>
<dbReference type="AlphaFoldDB" id="A0A0F6VYR5"/>
<dbReference type="InterPro" id="IPR006686">
    <property type="entry name" value="MscS_channel_CS"/>
</dbReference>
<evidence type="ECO:0000313" key="12">
    <source>
        <dbReference type="EMBL" id="AKF03023.1"/>
    </source>
</evidence>
<evidence type="ECO:0000256" key="1">
    <source>
        <dbReference type="ARBA" id="ARBA00004651"/>
    </source>
</evidence>
<feature type="region of interest" description="Disordered" evidence="8">
    <location>
        <begin position="45"/>
        <end position="77"/>
    </location>
</feature>
<feature type="transmembrane region" description="Helical" evidence="9">
    <location>
        <begin position="457"/>
        <end position="483"/>
    </location>
</feature>
<dbReference type="SUPFAM" id="SSF82689">
    <property type="entry name" value="Mechanosensitive channel protein MscS (YggB), C-terminal domain"/>
    <property type="match status" value="1"/>
</dbReference>
<feature type="transmembrane region" description="Helical" evidence="9">
    <location>
        <begin position="537"/>
        <end position="561"/>
    </location>
</feature>
<dbReference type="InterPro" id="IPR011066">
    <property type="entry name" value="MscS_channel_C_sf"/>
</dbReference>
<feature type="transmembrane region" description="Helical" evidence="9">
    <location>
        <begin position="495"/>
        <end position="516"/>
    </location>
</feature>
<dbReference type="Gene3D" id="2.30.30.60">
    <property type="match status" value="1"/>
</dbReference>
<feature type="transmembrane region" description="Helical" evidence="9">
    <location>
        <begin position="581"/>
        <end position="609"/>
    </location>
</feature>
<dbReference type="InterPro" id="IPR052702">
    <property type="entry name" value="MscS-like_channel"/>
</dbReference>
<dbReference type="Gene3D" id="1.10.287.1260">
    <property type="match status" value="1"/>
</dbReference>
<dbReference type="InterPro" id="IPR010920">
    <property type="entry name" value="LSM_dom_sf"/>
</dbReference>
<feature type="domain" description="Mechanosensitive ion channel MscS" evidence="10">
    <location>
        <begin position="671"/>
        <end position="737"/>
    </location>
</feature>
<dbReference type="Proteomes" id="UP000034883">
    <property type="component" value="Chromosome"/>
</dbReference>
<dbReference type="PANTHER" id="PTHR30347:SF1">
    <property type="entry name" value="MECHANOSENSITIVE CHANNEL MSCK"/>
    <property type="match status" value="1"/>
</dbReference>
<sequence length="850" mass="92136">MLARQLGIRMGAHTVISSRGITLLALVLSMSAARVVAQDAGVPEVADAGTAGPSEAPPDDPAIAADEPEADRPDPAEEAREVLRGAHLGELATRTRTALQAARPLLRATDSITDIQRRLPRTEADLERLGHPSRLARISQLSQRELADLRQEWRRYGTMLEEWQSTLVERAGELEQARGELVELRRQWATLRRASEAAGRPEGRHERIVTSLEQSRGAATELDQQRELVLGLQDRVSELAIVVEDVTEQLRAASAAYRDRLFVRDAPPLWQGLRGAATSGEERSLAAQARESFLSSNESPEELAAALAPGVVRQLFVFALLAGLVLIIQRRSRAWPEGDETLAIARAIVARPFSTALLVTLLATPALVRHAPVALYDVVFFLLLVPLARVLPPLAPPHVRPILYFLVGFLFVNRIESTMPEGTELRRLVLLLECVIAIAALALWAQRTKQNDRLTAVLRGVAVTAAIMLALGLVANALGYFFLAEMIGVGTGFSVYTGLTLVAAVVVAQALLDLAIRSDAGRLSHAFREHGTLIHRRVLGALSFAAFVLWAFGTLDGYGVGASLWKWAAETLENQWDVGNLHLSLGAIVAAIGIVVVTHYAARCIRFLLEIDVLPRMRLEPGVDGAISGITRYVIYGGGLLLALAALGIDASQIALVAGALGVGIGFGLQNIVANFFAGLILMLERPVRIGDFIEISPLVGTVSRIGLRSSTVRAPDGAEVIVPNEKLISREVVNWTLSDRKRRVEVRVGVAYGTDPHRVLEILRRVAQEHAEVTKDGVPPSASFVAFGESSLDFALQFWTSDFGEAGRIRSEVGLRVHDALTEAGIEIPFPQRDLHVKSLPEGFVAKKA</sequence>
<evidence type="ECO:0000256" key="3">
    <source>
        <dbReference type="ARBA" id="ARBA00022475"/>
    </source>
</evidence>
<comment type="subcellular location">
    <subcellularLocation>
        <location evidence="1">Cell membrane</location>
        <topology evidence="1">Multi-pass membrane protein</topology>
    </subcellularLocation>
</comment>
<dbReference type="STRING" id="927083.DB32_000172"/>
<evidence type="ECO:0000259" key="11">
    <source>
        <dbReference type="Pfam" id="PF21082"/>
    </source>
</evidence>
<feature type="transmembrane region" description="Helical" evidence="9">
    <location>
        <begin position="427"/>
        <end position="445"/>
    </location>
</feature>
<evidence type="ECO:0000256" key="7">
    <source>
        <dbReference type="SAM" id="Coils"/>
    </source>
</evidence>
<keyword evidence="3" id="KW-1003">Cell membrane</keyword>
<feature type="coiled-coil region" evidence="7">
    <location>
        <begin position="167"/>
        <end position="194"/>
    </location>
</feature>
<keyword evidence="5 9" id="KW-1133">Transmembrane helix</keyword>
<proteinExistence type="inferred from homology"/>
<keyword evidence="7" id="KW-0175">Coiled coil</keyword>
<keyword evidence="4 9" id="KW-0812">Transmembrane</keyword>
<dbReference type="InterPro" id="IPR011014">
    <property type="entry name" value="MscS_channel_TM-2"/>
</dbReference>
<keyword evidence="6 9" id="KW-0472">Membrane</keyword>
<evidence type="ECO:0000259" key="10">
    <source>
        <dbReference type="Pfam" id="PF00924"/>
    </source>
</evidence>
<dbReference type="PROSITE" id="PS01246">
    <property type="entry name" value="UPF0003"/>
    <property type="match status" value="1"/>
</dbReference>
<dbReference type="Gene3D" id="3.30.70.100">
    <property type="match status" value="1"/>
</dbReference>
<dbReference type="EMBL" id="CP011125">
    <property type="protein sequence ID" value="AKF03023.1"/>
    <property type="molecule type" value="Genomic_DNA"/>
</dbReference>
<dbReference type="SUPFAM" id="SSF82861">
    <property type="entry name" value="Mechanosensitive channel protein MscS (YggB), transmembrane region"/>
    <property type="match status" value="1"/>
</dbReference>
<dbReference type="GO" id="GO:0005886">
    <property type="term" value="C:plasma membrane"/>
    <property type="evidence" value="ECO:0007669"/>
    <property type="project" value="UniProtKB-SubCell"/>
</dbReference>
<accession>A0A0F6VYR5</accession>
<feature type="transmembrane region" description="Helical" evidence="9">
    <location>
        <begin position="303"/>
        <end position="328"/>
    </location>
</feature>
<evidence type="ECO:0000256" key="9">
    <source>
        <dbReference type="SAM" id="Phobius"/>
    </source>
</evidence>
<dbReference type="PANTHER" id="PTHR30347">
    <property type="entry name" value="POTASSIUM CHANNEL RELATED"/>
    <property type="match status" value="1"/>
</dbReference>
<comment type="similarity">
    <text evidence="2">Belongs to the MscS (TC 1.A.23) family.</text>
</comment>
<evidence type="ECO:0000313" key="13">
    <source>
        <dbReference type="Proteomes" id="UP000034883"/>
    </source>
</evidence>
<dbReference type="Pfam" id="PF00924">
    <property type="entry name" value="MS_channel_2nd"/>
    <property type="match status" value="1"/>
</dbReference>
<feature type="transmembrane region" description="Helical" evidence="9">
    <location>
        <begin position="373"/>
        <end position="391"/>
    </location>
</feature>
<gene>
    <name evidence="12" type="ORF">DB32_000172</name>
</gene>
<evidence type="ECO:0000256" key="5">
    <source>
        <dbReference type="ARBA" id="ARBA00022989"/>
    </source>
</evidence>
<name>A0A0F6VYR5_9BACT</name>
<dbReference type="InterPro" id="IPR006685">
    <property type="entry name" value="MscS_channel_2nd"/>
</dbReference>
<feature type="transmembrane region" description="Helical" evidence="9">
    <location>
        <begin position="630"/>
        <end position="649"/>
    </location>
</feature>
<organism evidence="12 13">
    <name type="scientific">Sandaracinus amylolyticus</name>
    <dbReference type="NCBI Taxonomy" id="927083"/>
    <lineage>
        <taxon>Bacteria</taxon>
        <taxon>Pseudomonadati</taxon>
        <taxon>Myxococcota</taxon>
        <taxon>Polyangia</taxon>
        <taxon>Polyangiales</taxon>
        <taxon>Sandaracinaceae</taxon>
        <taxon>Sandaracinus</taxon>
    </lineage>
</organism>
<reference evidence="12 13" key="1">
    <citation type="submission" date="2015-03" db="EMBL/GenBank/DDBJ databases">
        <title>Genome assembly of Sandaracinus amylolyticus DSM 53668.</title>
        <authorList>
            <person name="Sharma G."/>
            <person name="Subramanian S."/>
        </authorList>
    </citation>
    <scope>NUCLEOTIDE SEQUENCE [LARGE SCALE GENOMIC DNA]</scope>
    <source>
        <strain evidence="12 13">DSM 53668</strain>
    </source>
</reference>
<feature type="domain" description="Mechanosensitive ion channel MscS C-terminal" evidence="11">
    <location>
        <begin position="745"/>
        <end position="829"/>
    </location>
</feature>
<dbReference type="GO" id="GO:0008381">
    <property type="term" value="F:mechanosensitive monoatomic ion channel activity"/>
    <property type="evidence" value="ECO:0007669"/>
    <property type="project" value="UniProtKB-ARBA"/>
</dbReference>
<dbReference type="InterPro" id="IPR023408">
    <property type="entry name" value="MscS_beta-dom_sf"/>
</dbReference>